<dbReference type="Pfam" id="PF08448">
    <property type="entry name" value="PAS_4"/>
    <property type="match status" value="1"/>
</dbReference>
<dbReference type="CDD" id="cd00130">
    <property type="entry name" value="PAS"/>
    <property type="match status" value="1"/>
</dbReference>
<feature type="transmembrane region" description="Helical" evidence="6">
    <location>
        <begin position="20"/>
        <end position="39"/>
    </location>
</feature>
<evidence type="ECO:0000313" key="11">
    <source>
        <dbReference type="EMBL" id="MFC5513064.1"/>
    </source>
</evidence>
<dbReference type="InterPro" id="IPR013656">
    <property type="entry name" value="PAS_4"/>
</dbReference>
<dbReference type="InterPro" id="IPR042240">
    <property type="entry name" value="CHASE_sf"/>
</dbReference>
<dbReference type="SMART" id="SM00091">
    <property type="entry name" value="PAS"/>
    <property type="match status" value="1"/>
</dbReference>
<keyword evidence="5 6" id="KW-0472">Membrane</keyword>
<feature type="transmembrane region" description="Helical" evidence="6">
    <location>
        <begin position="59"/>
        <end position="84"/>
    </location>
</feature>
<evidence type="ECO:0000256" key="4">
    <source>
        <dbReference type="ARBA" id="ARBA00022989"/>
    </source>
</evidence>
<dbReference type="Pfam" id="PF03924">
    <property type="entry name" value="CHASE"/>
    <property type="match status" value="1"/>
</dbReference>
<evidence type="ECO:0000256" key="6">
    <source>
        <dbReference type="SAM" id="Phobius"/>
    </source>
</evidence>
<evidence type="ECO:0000259" key="10">
    <source>
        <dbReference type="PROSITE" id="PS50887"/>
    </source>
</evidence>
<dbReference type="SUPFAM" id="SSF141868">
    <property type="entry name" value="EAL domain-like"/>
    <property type="match status" value="1"/>
</dbReference>
<feature type="transmembrane region" description="Helical" evidence="6">
    <location>
        <begin position="171"/>
        <end position="192"/>
    </location>
</feature>
<evidence type="ECO:0000259" key="7">
    <source>
        <dbReference type="PROSITE" id="PS50112"/>
    </source>
</evidence>
<dbReference type="Pfam" id="PF05231">
    <property type="entry name" value="MASE1"/>
    <property type="match status" value="1"/>
</dbReference>
<evidence type="ECO:0000313" key="12">
    <source>
        <dbReference type="Proteomes" id="UP001596031"/>
    </source>
</evidence>
<dbReference type="InterPro" id="IPR000014">
    <property type="entry name" value="PAS"/>
</dbReference>
<dbReference type="RefSeq" id="WP_379724510.1">
    <property type="nucleotide sequence ID" value="NZ_JBHSMS010000059.1"/>
</dbReference>
<dbReference type="InterPro" id="IPR052155">
    <property type="entry name" value="Biofilm_reg_signaling"/>
</dbReference>
<dbReference type="Pfam" id="PF00563">
    <property type="entry name" value="EAL"/>
    <property type="match status" value="1"/>
</dbReference>
<dbReference type="NCBIfam" id="TIGR00229">
    <property type="entry name" value="sensory_box"/>
    <property type="match status" value="1"/>
</dbReference>
<dbReference type="InterPro" id="IPR035919">
    <property type="entry name" value="EAL_sf"/>
</dbReference>
<feature type="transmembrane region" description="Helical" evidence="6">
    <location>
        <begin position="96"/>
        <end position="115"/>
    </location>
</feature>
<dbReference type="Gene3D" id="3.30.450.350">
    <property type="entry name" value="CHASE domain"/>
    <property type="match status" value="1"/>
</dbReference>
<keyword evidence="3 6" id="KW-0812">Transmembrane</keyword>
<dbReference type="Pfam" id="PF00990">
    <property type="entry name" value="GGDEF"/>
    <property type="match status" value="1"/>
</dbReference>
<evidence type="ECO:0000256" key="2">
    <source>
        <dbReference type="ARBA" id="ARBA00022475"/>
    </source>
</evidence>
<dbReference type="EMBL" id="JBHSMS010000059">
    <property type="protein sequence ID" value="MFC5513064.1"/>
    <property type="molecule type" value="Genomic_DNA"/>
</dbReference>
<feature type="domain" description="CHASE" evidence="8">
    <location>
        <begin position="269"/>
        <end position="429"/>
    </location>
</feature>
<reference evidence="12" key="1">
    <citation type="journal article" date="2019" name="Int. J. Syst. Evol. Microbiol.">
        <title>The Global Catalogue of Microorganisms (GCM) 10K type strain sequencing project: providing services to taxonomists for standard genome sequencing and annotation.</title>
        <authorList>
            <consortium name="The Broad Institute Genomics Platform"/>
            <consortium name="The Broad Institute Genome Sequencing Center for Infectious Disease"/>
            <person name="Wu L."/>
            <person name="Ma J."/>
        </authorList>
    </citation>
    <scope>NUCLEOTIDE SEQUENCE [LARGE SCALE GENOMIC DNA]</scope>
    <source>
        <strain evidence="12">CCUG 38813</strain>
    </source>
</reference>
<dbReference type="PROSITE" id="PS50887">
    <property type="entry name" value="GGDEF"/>
    <property type="match status" value="1"/>
</dbReference>
<dbReference type="CDD" id="cd01948">
    <property type="entry name" value="EAL"/>
    <property type="match status" value="1"/>
</dbReference>
<dbReference type="Gene3D" id="3.30.450.20">
    <property type="entry name" value="PAS domain"/>
    <property type="match status" value="1"/>
</dbReference>
<dbReference type="SMART" id="SM01079">
    <property type="entry name" value="CHASE"/>
    <property type="match status" value="1"/>
</dbReference>
<feature type="transmembrane region" description="Helical" evidence="6">
    <location>
        <begin position="136"/>
        <end position="159"/>
    </location>
</feature>
<dbReference type="InterPro" id="IPR007895">
    <property type="entry name" value="MASE1"/>
</dbReference>
<proteinExistence type="predicted"/>
<dbReference type="PANTHER" id="PTHR44757:SF2">
    <property type="entry name" value="BIOFILM ARCHITECTURE MAINTENANCE PROTEIN MBAA"/>
    <property type="match status" value="1"/>
</dbReference>
<dbReference type="PROSITE" id="PS50883">
    <property type="entry name" value="EAL"/>
    <property type="match status" value="1"/>
</dbReference>
<organism evidence="11 12">
    <name type="scientific">Massilia jejuensis</name>
    <dbReference type="NCBI Taxonomy" id="648894"/>
    <lineage>
        <taxon>Bacteria</taxon>
        <taxon>Pseudomonadati</taxon>
        <taxon>Pseudomonadota</taxon>
        <taxon>Betaproteobacteria</taxon>
        <taxon>Burkholderiales</taxon>
        <taxon>Oxalobacteraceae</taxon>
        <taxon>Telluria group</taxon>
        <taxon>Massilia</taxon>
    </lineage>
</organism>
<dbReference type="InterPro" id="IPR035965">
    <property type="entry name" value="PAS-like_dom_sf"/>
</dbReference>
<feature type="domain" description="EAL" evidence="9">
    <location>
        <begin position="829"/>
        <end position="1083"/>
    </location>
</feature>
<dbReference type="PROSITE" id="PS50112">
    <property type="entry name" value="PAS"/>
    <property type="match status" value="1"/>
</dbReference>
<sequence length="1089" mass="118456">MSLPPHMDSKAPHYPRWSWPQILVAALSIVAVYLSMRLVNNWLALPAGYALPLFPPAGVGLALATAGGMRVLPAVFIGAVLSAFPTYHDDFALSGSAAWVATLVVGAGALLQAWLGARQFRRNMRPAIDSGRDVMVFLLLTPVVCLTSATVSVPVLYALGAFDEVAQLRFWFAWWAGDTLGVLLAAPLCWIICGSPRRLWRRRAALVALPLLIASGAVVTIYRLSLGWEHEQHLQPYRLKAQQTADMLQAEFNEHVRFVGTFARTLDDTEHILARDKFLRIAAGYADGRPEIQGVGWAIPVTHAERAGFEGWVRRTVDPGFTSILDMDEQRRLVPAGERERYLPVLYIWPTADNLIRGVDFLAAPGRATVAAQAMAARAPVASEPFPLLSTPALGISLLRAVGEGPGAPAGVLVFVLNAERLLEQAMARSGFAGFQAAMVDVTDGAALPVAGSLGQPQRDDYRVGLSFAGRSYQLSFRPTVAYTEAETGAGSWMVLSAGLLMTGMLGALMLLISGERAVIEEQVADRTARLRDREARLEAILDNAADAIITVDAMGILVSANAATARLFGYPPQHLIGLSFDSLVPNDAKDAGAELARLATAPPEDCVLEGRNAEGVGVPLSISVAPVLMGREAFFVCILRDLTEQQRSQERIYRLAHHDALTGLENRFALNVRLEQQLAMARRHNEPAAVLFVDLDHFKKINDSLGHAAGDKLLVGAAERMKDLLRKVDTLARLGGDEFIIVLAGPLTPDSVTSVAVRVVESLSQPYQLGGATAHSGCSVGVALFPNDGEDAATLIRHADMAMYAAKREGRGNFQFFSPEMNAATHEHLLLENRMWGALNTEGFELYLQAQVELETGRVIGAEVLLRWNDQELGSVEPSRFIPVAEESGMIVPLGDWVLGQTMKLLAQWQREGLDELRLAVNLSARQFSGAPLLARLDELVAQYAIDPSLMELEITETAAMRDPEATRLLLRQLRTRGFKLAIDDFGTGYSSLAYLKLFAIDRIKIDRGFVKDIEHNPNDAVIVAATIGLAHSLGLTVVAEGVETQAQWGFLRDKRGDEAQGYLFARPMPAGEFREFIRLQAQPVPDA</sequence>
<dbReference type="Gene3D" id="3.20.20.450">
    <property type="entry name" value="EAL domain"/>
    <property type="match status" value="1"/>
</dbReference>
<dbReference type="InterPro" id="IPR029787">
    <property type="entry name" value="Nucleotide_cyclase"/>
</dbReference>
<dbReference type="SUPFAM" id="SSF55785">
    <property type="entry name" value="PYP-like sensor domain (PAS domain)"/>
    <property type="match status" value="1"/>
</dbReference>
<feature type="transmembrane region" description="Helical" evidence="6">
    <location>
        <begin position="204"/>
        <end position="224"/>
    </location>
</feature>
<dbReference type="SMART" id="SM00267">
    <property type="entry name" value="GGDEF"/>
    <property type="match status" value="1"/>
</dbReference>
<evidence type="ECO:0000256" key="5">
    <source>
        <dbReference type="ARBA" id="ARBA00023136"/>
    </source>
</evidence>
<dbReference type="CDD" id="cd01949">
    <property type="entry name" value="GGDEF"/>
    <property type="match status" value="1"/>
</dbReference>
<dbReference type="InterPro" id="IPR043128">
    <property type="entry name" value="Rev_trsase/Diguanyl_cyclase"/>
</dbReference>
<keyword evidence="4 6" id="KW-1133">Transmembrane helix</keyword>
<dbReference type="NCBIfam" id="TIGR00254">
    <property type="entry name" value="GGDEF"/>
    <property type="match status" value="1"/>
</dbReference>
<feature type="domain" description="PAS" evidence="7">
    <location>
        <begin position="534"/>
        <end position="588"/>
    </location>
</feature>
<feature type="domain" description="GGDEF" evidence="10">
    <location>
        <begin position="687"/>
        <end position="820"/>
    </location>
</feature>
<evidence type="ECO:0000259" key="8">
    <source>
        <dbReference type="PROSITE" id="PS50839"/>
    </source>
</evidence>
<protein>
    <submittedName>
        <fullName evidence="11">EAL domain-containing protein</fullName>
    </submittedName>
</protein>
<evidence type="ECO:0000259" key="9">
    <source>
        <dbReference type="PROSITE" id="PS50883"/>
    </source>
</evidence>
<dbReference type="PROSITE" id="PS50839">
    <property type="entry name" value="CHASE"/>
    <property type="match status" value="1"/>
</dbReference>
<dbReference type="Gene3D" id="3.30.70.270">
    <property type="match status" value="1"/>
</dbReference>
<accession>A0ABW0PLZ8</accession>
<dbReference type="PANTHER" id="PTHR44757">
    <property type="entry name" value="DIGUANYLATE CYCLASE DGCP"/>
    <property type="match status" value="1"/>
</dbReference>
<comment type="caution">
    <text evidence="11">The sequence shown here is derived from an EMBL/GenBank/DDBJ whole genome shotgun (WGS) entry which is preliminary data.</text>
</comment>
<dbReference type="Proteomes" id="UP001596031">
    <property type="component" value="Unassembled WGS sequence"/>
</dbReference>
<dbReference type="InterPro" id="IPR006189">
    <property type="entry name" value="CHASE_dom"/>
</dbReference>
<dbReference type="InterPro" id="IPR000160">
    <property type="entry name" value="GGDEF_dom"/>
</dbReference>
<dbReference type="InterPro" id="IPR001633">
    <property type="entry name" value="EAL_dom"/>
</dbReference>
<comment type="subcellular location">
    <subcellularLocation>
        <location evidence="1">Cell membrane</location>
        <topology evidence="1">Multi-pass membrane protein</topology>
    </subcellularLocation>
</comment>
<name>A0ABW0PLZ8_9BURK</name>
<dbReference type="SUPFAM" id="SSF55073">
    <property type="entry name" value="Nucleotide cyclase"/>
    <property type="match status" value="1"/>
</dbReference>
<gene>
    <name evidence="11" type="ORF">ACFPOU_18345</name>
</gene>
<evidence type="ECO:0000256" key="1">
    <source>
        <dbReference type="ARBA" id="ARBA00004651"/>
    </source>
</evidence>
<keyword evidence="2" id="KW-1003">Cell membrane</keyword>
<dbReference type="SMART" id="SM00052">
    <property type="entry name" value="EAL"/>
    <property type="match status" value="1"/>
</dbReference>
<evidence type="ECO:0000256" key="3">
    <source>
        <dbReference type="ARBA" id="ARBA00022692"/>
    </source>
</evidence>
<keyword evidence="12" id="KW-1185">Reference proteome</keyword>